<keyword evidence="8" id="KW-0812">Transmembrane</keyword>
<dbReference type="RefSeq" id="XP_033780751.1">
    <property type="nucleotide sequence ID" value="XM_033924860.1"/>
</dbReference>
<dbReference type="EC" id="2.4.3.1" evidence="16"/>
<evidence type="ECO:0000256" key="7">
    <source>
        <dbReference type="ARBA" id="ARBA00022679"/>
    </source>
</evidence>
<protein>
    <recommendedName>
        <fullName evidence="17">Beta-galactoside alpha-2,6-sialyltransferase 1</fullName>
        <ecNumber evidence="16">2.4.3.1</ecNumber>
    </recommendedName>
    <alternativeName>
        <fullName evidence="20">CMP-N-acetylneuraminate-beta-galactosamide-alpha-2,6-sialyltransferase 1</fullName>
    </alternativeName>
    <alternativeName>
        <fullName evidence="19">ST6Gal I</fullName>
    </alternativeName>
    <alternativeName>
        <fullName evidence="18">Sialyltransferase 1</fullName>
    </alternativeName>
</protein>
<dbReference type="Proteomes" id="UP000515159">
    <property type="component" value="Chromosome 16"/>
</dbReference>
<keyword evidence="21" id="KW-1185">Reference proteome</keyword>
<dbReference type="InParanoid" id="A0A6P8Q0B7"/>
<comment type="pathway">
    <text evidence="3">Protein modification; protein glycosylation.</text>
</comment>
<evidence type="ECO:0000256" key="4">
    <source>
        <dbReference type="ARBA" id="ARBA00006003"/>
    </source>
</evidence>
<name>A0A6P8Q0B7_GEOSA</name>
<dbReference type="PANTHER" id="PTHR46059:SF2">
    <property type="entry name" value="BETA-GALACTOSIDE ALPHA-2,6-SIALYLTRANSFERASE 1"/>
    <property type="match status" value="1"/>
</dbReference>
<keyword evidence="5" id="KW-0964">Secreted</keyword>
<evidence type="ECO:0000256" key="3">
    <source>
        <dbReference type="ARBA" id="ARBA00004922"/>
    </source>
</evidence>
<dbReference type="GeneID" id="117350546"/>
<keyword evidence="6" id="KW-0328">Glycosyltransferase</keyword>
<keyword evidence="7" id="KW-0808">Transferase</keyword>
<evidence type="ECO:0000256" key="16">
    <source>
        <dbReference type="ARBA" id="ARBA00034329"/>
    </source>
</evidence>
<keyword evidence="12" id="KW-0472">Membrane</keyword>
<dbReference type="KEGG" id="gsh:117350546"/>
<dbReference type="GO" id="GO:0032580">
    <property type="term" value="C:Golgi cisterna membrane"/>
    <property type="evidence" value="ECO:0007669"/>
    <property type="project" value="UniProtKB-SubCell"/>
</dbReference>
<keyword evidence="10" id="KW-1133">Transmembrane helix</keyword>
<evidence type="ECO:0000256" key="12">
    <source>
        <dbReference type="ARBA" id="ARBA00023136"/>
    </source>
</evidence>
<sequence length="473" mass="53848">MDVCPRMWRGPRRTWKGCICVTFACLCLAILYLVCTETAIMLRSQYQSPRRSWQGRASTVSVEKLIRGIQTLPELNSSASSTSISHHRNMSGAPVTLVREIAKPSGARGSWVTGLTGFFHRLLVVLSGDHRRGESLDFPRGKSPWRVWNENSSSAMLNKRLQKVFKTYRSRNKYSMPPQKERPRLSHKRSAQELLCQLKNQVKVQTLGTEQPPFNTQEWATFLPSLHLSQELGSLKNCAVVSSAGSIRNSHLGREIGGCVIWSDSHDAVLRFNAAPTSKYQNDVGKKTTVRLINSQVMASNKHRFLENALFGEGILVAWDPAPYSSDLLEWYKKPDYPIFTQYKEYRQRHPSQPFHIMHPAVQWQLWEVIQENSDEEIQRNPPSSGLLGSLLMMSVCEQVHIYEFLPSRRQTDTCHYFEKVQDTACTLGAYHPQLFEKNLVKRINQGSDLDIFQLGRVTVPGFQSLNCSGVSY</sequence>
<dbReference type="InterPro" id="IPR038578">
    <property type="entry name" value="GT29-like_sf"/>
</dbReference>
<dbReference type="FunFam" id="3.90.1480.20:FF:000012">
    <property type="entry name" value="ST6 beta-galactoside alpha-2,6-sialyltransferase 1"/>
    <property type="match status" value="1"/>
</dbReference>
<dbReference type="GO" id="GO:0097503">
    <property type="term" value="P:sialylation"/>
    <property type="evidence" value="ECO:0007669"/>
    <property type="project" value="TreeGrafter"/>
</dbReference>
<evidence type="ECO:0000256" key="13">
    <source>
        <dbReference type="ARBA" id="ARBA00023157"/>
    </source>
</evidence>
<keyword evidence="11" id="KW-0333">Golgi apparatus</keyword>
<dbReference type="InterPro" id="IPR001675">
    <property type="entry name" value="Glyco_trans_29"/>
</dbReference>
<evidence type="ECO:0000256" key="11">
    <source>
        <dbReference type="ARBA" id="ARBA00023034"/>
    </source>
</evidence>
<organism evidence="21 22">
    <name type="scientific">Geotrypetes seraphini</name>
    <name type="common">Gaboon caecilian</name>
    <name type="synonym">Caecilia seraphini</name>
    <dbReference type="NCBI Taxonomy" id="260995"/>
    <lineage>
        <taxon>Eukaryota</taxon>
        <taxon>Metazoa</taxon>
        <taxon>Chordata</taxon>
        <taxon>Craniata</taxon>
        <taxon>Vertebrata</taxon>
        <taxon>Euteleostomi</taxon>
        <taxon>Amphibia</taxon>
        <taxon>Gymnophiona</taxon>
        <taxon>Geotrypetes</taxon>
    </lineage>
</organism>
<proteinExistence type="inferred from homology"/>
<evidence type="ECO:0000313" key="22">
    <source>
        <dbReference type="RefSeq" id="XP_033780751.1"/>
    </source>
</evidence>
<dbReference type="Gene3D" id="3.90.1480.20">
    <property type="entry name" value="Glycosyl transferase family 29"/>
    <property type="match status" value="1"/>
</dbReference>
<evidence type="ECO:0000256" key="20">
    <source>
        <dbReference type="ARBA" id="ARBA00080062"/>
    </source>
</evidence>
<evidence type="ECO:0000256" key="15">
    <source>
        <dbReference type="ARBA" id="ARBA00034249"/>
    </source>
</evidence>
<dbReference type="GO" id="GO:0005576">
    <property type="term" value="C:extracellular region"/>
    <property type="evidence" value="ECO:0007669"/>
    <property type="project" value="UniProtKB-SubCell"/>
</dbReference>
<comment type="similarity">
    <text evidence="4">Belongs to the glycosyltransferase 29 family.</text>
</comment>
<dbReference type="GO" id="GO:0018279">
    <property type="term" value="P:protein N-linked glycosylation via asparagine"/>
    <property type="evidence" value="ECO:0007669"/>
    <property type="project" value="TreeGrafter"/>
</dbReference>
<evidence type="ECO:0000256" key="1">
    <source>
        <dbReference type="ARBA" id="ARBA00004447"/>
    </source>
</evidence>
<comment type="subcellular location">
    <subcellularLocation>
        <location evidence="1">Golgi apparatus</location>
        <location evidence="1">Golgi stack membrane</location>
        <topology evidence="1">Single-pass type II membrane protein</topology>
    </subcellularLocation>
    <subcellularLocation>
        <location evidence="2">Secreted</location>
    </subcellularLocation>
</comment>
<evidence type="ECO:0000256" key="6">
    <source>
        <dbReference type="ARBA" id="ARBA00022676"/>
    </source>
</evidence>
<evidence type="ECO:0000256" key="14">
    <source>
        <dbReference type="ARBA" id="ARBA00023180"/>
    </source>
</evidence>
<evidence type="ECO:0000256" key="18">
    <source>
        <dbReference type="ARBA" id="ARBA00076526"/>
    </source>
</evidence>
<dbReference type="Pfam" id="PF00777">
    <property type="entry name" value="Glyco_transf_29"/>
    <property type="match status" value="1"/>
</dbReference>
<evidence type="ECO:0000256" key="19">
    <source>
        <dbReference type="ARBA" id="ARBA00076676"/>
    </source>
</evidence>
<reference evidence="22" key="1">
    <citation type="submission" date="2025-08" db="UniProtKB">
        <authorList>
            <consortium name="RefSeq"/>
        </authorList>
    </citation>
    <scope>IDENTIFICATION</scope>
</reference>
<dbReference type="AlphaFoldDB" id="A0A6P8Q0B7"/>
<dbReference type="GO" id="GO:0003835">
    <property type="term" value="F:beta-galactoside alpha-2,6-sialyltransferase activity"/>
    <property type="evidence" value="ECO:0007669"/>
    <property type="project" value="UniProtKB-EC"/>
</dbReference>
<evidence type="ECO:0000256" key="2">
    <source>
        <dbReference type="ARBA" id="ARBA00004613"/>
    </source>
</evidence>
<dbReference type="OrthoDB" id="10264956at2759"/>
<evidence type="ECO:0000256" key="8">
    <source>
        <dbReference type="ARBA" id="ARBA00022692"/>
    </source>
</evidence>
<keyword evidence="13" id="KW-1015">Disulfide bond</keyword>
<evidence type="ECO:0000256" key="10">
    <source>
        <dbReference type="ARBA" id="ARBA00022989"/>
    </source>
</evidence>
<evidence type="ECO:0000313" key="21">
    <source>
        <dbReference type="Proteomes" id="UP000515159"/>
    </source>
</evidence>
<keyword evidence="9" id="KW-0735">Signal-anchor</keyword>
<evidence type="ECO:0000256" key="9">
    <source>
        <dbReference type="ARBA" id="ARBA00022968"/>
    </source>
</evidence>
<comment type="catalytic activity">
    <reaction evidence="15">
        <text>a beta-D-galactoside + CMP-N-acetyl-beta-neuraminate = an N-acetyl-alpha-neuraminyl-(2-&gt;6)-beta-D-galactosyl derivative + CMP + H(+)</text>
        <dbReference type="Rhea" id="RHEA:52104"/>
        <dbReference type="ChEBI" id="CHEBI:15378"/>
        <dbReference type="ChEBI" id="CHEBI:28034"/>
        <dbReference type="ChEBI" id="CHEBI:57812"/>
        <dbReference type="ChEBI" id="CHEBI:60377"/>
        <dbReference type="ChEBI" id="CHEBI:136398"/>
        <dbReference type="EC" id="2.4.3.1"/>
    </reaction>
</comment>
<keyword evidence="14" id="KW-0325">Glycoprotein</keyword>
<evidence type="ECO:0000256" key="5">
    <source>
        <dbReference type="ARBA" id="ARBA00022525"/>
    </source>
</evidence>
<evidence type="ECO:0000256" key="17">
    <source>
        <dbReference type="ARBA" id="ARBA00069321"/>
    </source>
</evidence>
<accession>A0A6P8Q0B7</accession>
<dbReference type="PANTHER" id="PTHR46059">
    <property type="entry name" value="BETA-GALACTOSIDE ALPHA-2,6-SIALYLTRANSFERASE"/>
    <property type="match status" value="1"/>
</dbReference>
<gene>
    <name evidence="22" type="primary">LOC117350546</name>
</gene>